<evidence type="ECO:0000256" key="9">
    <source>
        <dbReference type="ARBA" id="ARBA00022952"/>
    </source>
</evidence>
<evidence type="ECO:0000256" key="14">
    <source>
        <dbReference type="ARBA" id="ARBA00023296"/>
    </source>
</evidence>
<evidence type="ECO:0000256" key="12">
    <source>
        <dbReference type="ARBA" id="ARBA00023125"/>
    </source>
</evidence>
<dbReference type="GO" id="GO:0042025">
    <property type="term" value="C:host cell nucleus"/>
    <property type="evidence" value="ECO:0007669"/>
    <property type="project" value="UniProtKB-SubCell"/>
</dbReference>
<dbReference type="Pfam" id="PF00513">
    <property type="entry name" value="Late_protein_L2"/>
    <property type="match status" value="1"/>
</dbReference>
<evidence type="ECO:0000256" key="5">
    <source>
        <dbReference type="ARBA" id="ARBA00022581"/>
    </source>
</evidence>
<evidence type="ECO:0000256" key="11">
    <source>
        <dbReference type="ARBA" id="ARBA00023120"/>
    </source>
</evidence>
<protein>
    <recommendedName>
        <fullName evidence="15">Minor capsid protein L2</fullName>
    </recommendedName>
</protein>
<comment type="PTM">
    <text evidence="15">Highly phosphorylated.</text>
</comment>
<evidence type="ECO:0000256" key="8">
    <source>
        <dbReference type="ARBA" id="ARBA00022921"/>
    </source>
</evidence>
<evidence type="ECO:0000256" key="3">
    <source>
        <dbReference type="ARBA" id="ARBA00022561"/>
    </source>
</evidence>
<keyword evidence="12 15" id="KW-0238">DNA-binding</keyword>
<keyword evidence="1 15" id="KW-1163">Viral penetration into host nucleus</keyword>
<keyword evidence="10" id="KW-1039">Host endosome</keyword>
<dbReference type="InterPro" id="IPR000784">
    <property type="entry name" value="Late_L2"/>
</dbReference>
<dbReference type="GO" id="GO:0043657">
    <property type="term" value="C:host cell"/>
    <property type="evidence" value="ECO:0007669"/>
    <property type="project" value="GOC"/>
</dbReference>
<keyword evidence="3 15" id="KW-0167">Capsid protein</keyword>
<evidence type="ECO:0000256" key="10">
    <source>
        <dbReference type="ARBA" id="ARBA00023046"/>
    </source>
</evidence>
<evidence type="ECO:0000256" key="15">
    <source>
        <dbReference type="HAMAP-Rule" id="MF_04003"/>
    </source>
</evidence>
<evidence type="ECO:0000256" key="2">
    <source>
        <dbReference type="ARBA" id="ARBA00022553"/>
    </source>
</evidence>
<dbReference type="GO" id="GO:0075521">
    <property type="term" value="P:microtubule-dependent intracellular transport of viral material towards nucleus"/>
    <property type="evidence" value="ECO:0007669"/>
    <property type="project" value="UniProtKB-UniRule"/>
</dbReference>
<keyword evidence="2 15" id="KW-0597">Phosphoprotein</keyword>
<proteinExistence type="inferred from homology"/>
<comment type="subcellular location">
    <subcellularLocation>
        <location evidence="15">Virion</location>
    </subcellularLocation>
    <subcellularLocation>
        <location evidence="15">Host nucleus</location>
    </subcellularLocation>
</comment>
<dbReference type="GO" id="GO:0075732">
    <property type="term" value="P:viral penetration into host nucleus"/>
    <property type="evidence" value="ECO:0007669"/>
    <property type="project" value="UniProtKB-KW"/>
</dbReference>
<name>A0A2H4MX67_9PAPI</name>
<gene>
    <name evidence="15" type="primary">L2</name>
</gene>
<comment type="subunit">
    <text evidence="15">Interacts with major capsid protein L1. Interacts with E2; this interaction inhibits E2 transcriptional activity but not the DNA replication function E2. Interacts with host HSPA8; this interaction is required for L2 nuclear translocation. Interacts with host importins KPNB2 and KPNB3. Forms a complex with importin alpha2-beta1 heterodimers via interaction with the importin alpha2 adapter. Interacts with host DYNLT1; this interaction is essential for virus intracellular transport during entry. Interacts (via C-terminus) with host retromer subunits VPS35 AND VPS29.</text>
</comment>
<comment type="function">
    <text evidence="15">Minor protein of the capsid that localizes along the inner surface of the virion, within the central cavities beneath the L1 pentamers. Plays a role in capsid stabilization through interaction with the major capsid protein L1. Once the virion enters the host cell, L2 escorts the genomic DNA into the nucleus by promoting escape from the endosomal compartments and traffic through the host Golgi network. Mechanistically, the C-terminus of L2 possesses a cell-penetrating peptide that protudes from the host endosome, interacts with host cytoplasmic retromer cargo and thereby mediates the capsid delivery to the host trans-Golgi network. Plays a role through its interaction with host dynein in the intracellular microtubule-dependent transport of viral capsid toward the nucleus. Mediates the viral genome import into the nucleus through binding to host importins. Once within the nucleus, L2 localizes viral genomes to host PML bodies in order to activate early gene expression for establishment of infection. Later on, promotes late gene expression by interacting with the viral E2 protein and by inhibiting its transcriptional activation functions. During virion assembly, encapsidates the genome by direct interaction with the viral DNA.</text>
</comment>
<keyword evidence="9 15" id="KW-1177">Microtubular inwards viral transport</keyword>
<keyword evidence="14 15" id="KW-1160">Virus entry into host cell</keyword>
<evidence type="ECO:0000256" key="6">
    <source>
        <dbReference type="ARBA" id="ARBA00022812"/>
    </source>
</evidence>
<evidence type="ECO:0000256" key="4">
    <source>
        <dbReference type="ARBA" id="ARBA00022562"/>
    </source>
</evidence>
<keyword evidence="8 15" id="KW-0426">Late protein</keyword>
<reference evidence="16" key="1">
    <citation type="journal article" date="2018" name="Microbiome">
        <title>Comparative analysis of rodent and small mammal viromes to better understand the wildlife origin of emerging infectious diseases.</title>
        <authorList>
            <person name="Wu Z."/>
            <person name="Lu L."/>
            <person name="Du J."/>
            <person name="Yang L."/>
            <person name="Ren X."/>
            <person name="Liu B."/>
            <person name="Jiang J."/>
            <person name="Yang J."/>
            <person name="Dong J."/>
            <person name="Sun L."/>
            <person name="Zhu Y."/>
            <person name="Li Y."/>
            <person name="Zheng D."/>
            <person name="Zhang C."/>
            <person name="Su H."/>
            <person name="Zheng Y."/>
            <person name="Zhou H."/>
            <person name="Zhu G."/>
            <person name="Li H."/>
            <person name="Chmura A."/>
            <person name="Yang F."/>
            <person name="Daszak P."/>
            <person name="Wang J."/>
            <person name="Liu Q."/>
            <person name="Jin Q."/>
        </authorList>
    </citation>
    <scope>NUCLEOTIDE SEQUENCE</scope>
    <source>
        <strain evidence="16">RtAc-PV/GZ2015</strain>
    </source>
</reference>
<keyword evidence="4 15" id="KW-1048">Host nucleus</keyword>
<keyword evidence="11 15" id="KW-1176">Cytoplasmic inwards viral transport</keyword>
<evidence type="ECO:0000256" key="13">
    <source>
        <dbReference type="ARBA" id="ARBA00023157"/>
    </source>
</evidence>
<evidence type="ECO:0000313" key="16">
    <source>
        <dbReference type="EMBL" id="ATP66838.1"/>
    </source>
</evidence>
<dbReference type="GO" id="GO:0005198">
    <property type="term" value="F:structural molecule activity"/>
    <property type="evidence" value="ECO:0007669"/>
    <property type="project" value="UniProtKB-UniRule"/>
</dbReference>
<keyword evidence="7 15" id="KW-0946">Virion</keyword>
<keyword evidence="13 15" id="KW-1015">Disulfide bond</keyword>
<accession>A0A2H4MX67</accession>
<sequence>MVSATRARRVKRDSAPNLYRQCQVTGNCPPDVVNKVEGNTLADRLLKILGSIVYLGGLGIGTGRGSPDTYGYGPINPGGGRITGTGTIMRPGVAVDPIGPTDIVPVDSVGPGDSSIVPLLEATPDVPINGGPEVPPPGPDISTVDVTSSIDNINDVIVNSGGTITHGDSAVIDVQPAPGGPRRVTVTRSTFDNPAYVSVSHPPQGLGEGGGFIAGESSGTLSSTHEVDAAIIVGGRPPPELIFGEPPPPFEEIELDTFVQTSGSESLEIEAPRTSTPQGPLQRAASRFRDLYNRRVQQVRVTNRDIFLGDPARAVTFENPAFDDADVSLVFEQDANRVEAPPDFDFMDIIRLGRPRFSEVEEGIVRVSRLGQRGTIRTRSGLQIGGRVHYFTDLSPIATENIELSTLGEVSGVEEMIDGLGDSTFIDEPGVEPVPFIEHDLADEDSLDFSRSRLELTFSNGSSRFTWPDFVENMFPGMYTSDINSGINIWYPQQTDDVSMQDLTDIFPGTTIVLYPEDSVDFYLHPSLKKKKRKRIFR</sequence>
<dbReference type="GO" id="GO:0046718">
    <property type="term" value="P:symbiont entry into host cell"/>
    <property type="evidence" value="ECO:0007669"/>
    <property type="project" value="UniProtKB-KW"/>
</dbReference>
<comment type="caution">
    <text evidence="15">Lacks conserved residue(s) required for the propagation of feature annotation.</text>
</comment>
<evidence type="ECO:0000256" key="7">
    <source>
        <dbReference type="ARBA" id="ARBA00022844"/>
    </source>
</evidence>
<keyword evidence="6" id="KW-1040">Host Golgi apparatus</keyword>
<comment type="similarity">
    <text evidence="15">Belongs to the papillomaviridae L2 protein family.</text>
</comment>
<organism evidence="16">
    <name type="scientific">Rodent papillomavirus</name>
    <dbReference type="NCBI Taxonomy" id="2050020"/>
    <lineage>
        <taxon>Viruses</taxon>
        <taxon>Monodnaviria</taxon>
        <taxon>Shotokuvirae</taxon>
        <taxon>Cossaviricota</taxon>
        <taxon>Papovaviricetes</taxon>
        <taxon>Zurhausenvirales</taxon>
        <taxon>Papillomaviridae</taxon>
    </lineage>
</organism>
<feature type="disulfide bond" evidence="15">
    <location>
        <begin position="22"/>
        <end position="28"/>
    </location>
</feature>
<dbReference type="GO" id="GO:0019028">
    <property type="term" value="C:viral capsid"/>
    <property type="evidence" value="ECO:0007669"/>
    <property type="project" value="UniProtKB-UniRule"/>
</dbReference>
<dbReference type="GO" id="GO:0003677">
    <property type="term" value="F:DNA binding"/>
    <property type="evidence" value="ECO:0007669"/>
    <property type="project" value="UniProtKB-UniRule"/>
</dbReference>
<dbReference type="EMBL" id="KY370096">
    <property type="protein sequence ID" value="ATP66838.1"/>
    <property type="molecule type" value="Genomic_DNA"/>
</dbReference>
<dbReference type="HAMAP" id="MF_04003">
    <property type="entry name" value="PPV_L2"/>
    <property type="match status" value="1"/>
</dbReference>
<evidence type="ECO:0000256" key="1">
    <source>
        <dbReference type="ARBA" id="ARBA00022524"/>
    </source>
</evidence>
<keyword evidence="5 15" id="KW-0945">Host-virus interaction</keyword>